<dbReference type="PROSITE" id="PS50097">
    <property type="entry name" value="BTB"/>
    <property type="match status" value="1"/>
</dbReference>
<dbReference type="InterPro" id="IPR011333">
    <property type="entry name" value="SKP1/BTB/POZ_sf"/>
</dbReference>
<comment type="caution">
    <text evidence="3">The sequence shown here is derived from an EMBL/GenBank/DDBJ whole genome shotgun (WGS) entry which is preliminary data.</text>
</comment>
<dbReference type="CDD" id="cd18186">
    <property type="entry name" value="BTB_POZ_ZBTB_KLHL-like"/>
    <property type="match status" value="1"/>
</dbReference>
<organism evidence="3 4">
    <name type="scientific">Paraconiothyrium brasiliense</name>
    <dbReference type="NCBI Taxonomy" id="300254"/>
    <lineage>
        <taxon>Eukaryota</taxon>
        <taxon>Fungi</taxon>
        <taxon>Dikarya</taxon>
        <taxon>Ascomycota</taxon>
        <taxon>Pezizomycotina</taxon>
        <taxon>Dothideomycetes</taxon>
        <taxon>Pleosporomycetidae</taxon>
        <taxon>Pleosporales</taxon>
        <taxon>Massarineae</taxon>
        <taxon>Didymosphaeriaceae</taxon>
        <taxon>Paraconiothyrium</taxon>
    </lineage>
</organism>
<dbReference type="PANTHER" id="PTHR47843:SF2">
    <property type="entry name" value="BTB DOMAIN-CONTAINING PROTEIN"/>
    <property type="match status" value="1"/>
</dbReference>
<name>A0ABR3RE64_9PLEO</name>
<dbReference type="PANTHER" id="PTHR47843">
    <property type="entry name" value="BTB DOMAIN-CONTAINING PROTEIN-RELATED"/>
    <property type="match status" value="1"/>
</dbReference>
<dbReference type="Proteomes" id="UP001521785">
    <property type="component" value="Unassembled WGS sequence"/>
</dbReference>
<protein>
    <recommendedName>
        <fullName evidence="2">BTB domain-containing protein</fullName>
    </recommendedName>
</protein>
<dbReference type="InterPro" id="IPR000210">
    <property type="entry name" value="BTB/POZ_dom"/>
</dbReference>
<feature type="transmembrane region" description="Helical" evidence="1">
    <location>
        <begin position="77"/>
        <end position="101"/>
    </location>
</feature>
<keyword evidence="1" id="KW-0812">Transmembrane</keyword>
<evidence type="ECO:0000256" key="1">
    <source>
        <dbReference type="SAM" id="Phobius"/>
    </source>
</evidence>
<evidence type="ECO:0000313" key="3">
    <source>
        <dbReference type="EMBL" id="KAL1602730.1"/>
    </source>
</evidence>
<proteinExistence type="predicted"/>
<feature type="domain" description="BTB" evidence="2">
    <location>
        <begin position="20"/>
        <end position="84"/>
    </location>
</feature>
<evidence type="ECO:0000259" key="2">
    <source>
        <dbReference type="PROSITE" id="PS50097"/>
    </source>
</evidence>
<keyword evidence="4" id="KW-1185">Reference proteome</keyword>
<reference evidence="3 4" key="1">
    <citation type="submission" date="2024-02" db="EMBL/GenBank/DDBJ databases">
        <title>De novo assembly and annotation of 12 fungi associated with fruit tree decline syndrome in Ontario, Canada.</title>
        <authorList>
            <person name="Sulman M."/>
            <person name="Ellouze W."/>
            <person name="Ilyukhin E."/>
        </authorList>
    </citation>
    <scope>NUCLEOTIDE SEQUENCE [LARGE SCALE GENOMIC DNA]</scope>
    <source>
        <strain evidence="3 4">M42-189</strain>
    </source>
</reference>
<dbReference type="SUPFAM" id="SSF54695">
    <property type="entry name" value="POZ domain"/>
    <property type="match status" value="1"/>
</dbReference>
<keyword evidence="1" id="KW-1133">Transmembrane helix</keyword>
<gene>
    <name evidence="3" type="ORF">SLS60_006151</name>
</gene>
<dbReference type="Pfam" id="PF00651">
    <property type="entry name" value="BTB"/>
    <property type="match status" value="1"/>
</dbReference>
<dbReference type="EMBL" id="JAKJXO020000007">
    <property type="protein sequence ID" value="KAL1602730.1"/>
    <property type="molecule type" value="Genomic_DNA"/>
</dbReference>
<sequence length="208" mass="23571">MADFMSLSVDGIFYLDFSDDLVQLKVDAVHATFNVHKKVLSASSKFFQAALKREWASSRSDPKIIDLSDDGYTIVHAYLHLLYTQQFITCIGGMLISAYIFGEKIMDIKYKNAVLQKIMAERIPTRSIAWAANKIYGGSPPSSPARRLMADMVADLAQKGDEWNFVFERLNNEVLVGAMKVMVEVRRAPNTRSWMVSKVKYLEEDCEP</sequence>
<evidence type="ECO:0000313" key="4">
    <source>
        <dbReference type="Proteomes" id="UP001521785"/>
    </source>
</evidence>
<keyword evidence="1" id="KW-0472">Membrane</keyword>
<accession>A0ABR3RE64</accession>
<dbReference type="Gene3D" id="3.30.710.10">
    <property type="entry name" value="Potassium Channel Kv1.1, Chain A"/>
    <property type="match status" value="1"/>
</dbReference>